<sequence>MYSRGMQQDWAKAHISAHSVQSSGRSQMATGMRERLF</sequence>
<organism evidence="2 3">
    <name type="scientific">Parascaris equorum</name>
    <name type="common">Equine roundworm</name>
    <dbReference type="NCBI Taxonomy" id="6256"/>
    <lineage>
        <taxon>Eukaryota</taxon>
        <taxon>Metazoa</taxon>
        <taxon>Ecdysozoa</taxon>
        <taxon>Nematoda</taxon>
        <taxon>Chromadorea</taxon>
        <taxon>Rhabditida</taxon>
        <taxon>Spirurina</taxon>
        <taxon>Ascaridomorpha</taxon>
        <taxon>Ascaridoidea</taxon>
        <taxon>Ascarididae</taxon>
        <taxon>Parascaris</taxon>
    </lineage>
</organism>
<feature type="compositionally biased region" description="Polar residues" evidence="1">
    <location>
        <begin position="18"/>
        <end position="29"/>
    </location>
</feature>
<feature type="region of interest" description="Disordered" evidence="1">
    <location>
        <begin position="15"/>
        <end position="37"/>
    </location>
</feature>
<dbReference type="AlphaFoldDB" id="A0A914RHQ5"/>
<evidence type="ECO:0000256" key="1">
    <source>
        <dbReference type="SAM" id="MobiDB-lite"/>
    </source>
</evidence>
<protein>
    <submittedName>
        <fullName evidence="3">Uncharacterized protein</fullName>
    </submittedName>
</protein>
<evidence type="ECO:0000313" key="2">
    <source>
        <dbReference type="Proteomes" id="UP000887564"/>
    </source>
</evidence>
<name>A0A914RHQ5_PAREQ</name>
<keyword evidence="2" id="KW-1185">Reference proteome</keyword>
<reference evidence="3" key="1">
    <citation type="submission" date="2022-11" db="UniProtKB">
        <authorList>
            <consortium name="WormBaseParasite"/>
        </authorList>
    </citation>
    <scope>IDENTIFICATION</scope>
</reference>
<dbReference type="Proteomes" id="UP000887564">
    <property type="component" value="Unplaced"/>
</dbReference>
<evidence type="ECO:0000313" key="3">
    <source>
        <dbReference type="WBParaSite" id="PEQ_0000603301-mRNA-1"/>
    </source>
</evidence>
<proteinExistence type="predicted"/>
<dbReference type="WBParaSite" id="PEQ_0000603301-mRNA-1">
    <property type="protein sequence ID" value="PEQ_0000603301-mRNA-1"/>
    <property type="gene ID" value="PEQ_0000603301"/>
</dbReference>
<accession>A0A914RHQ5</accession>